<dbReference type="AlphaFoldDB" id="A0A285EI20"/>
<evidence type="ECO:0000313" key="3">
    <source>
        <dbReference type="Proteomes" id="UP000219514"/>
    </source>
</evidence>
<keyword evidence="3" id="KW-1185">Reference proteome</keyword>
<accession>A0A285EI20</accession>
<dbReference type="Gene3D" id="3.40.1620.10">
    <property type="entry name" value="YefM-like domain"/>
    <property type="match status" value="1"/>
</dbReference>
<gene>
    <name evidence="2" type="ORF">SAMN06893097_10841</name>
</gene>
<evidence type="ECO:0000313" key="2">
    <source>
        <dbReference type="EMBL" id="SNX97676.1"/>
    </source>
</evidence>
<protein>
    <submittedName>
        <fullName evidence="2">Antitoxin Phd_YefM, type II toxin-antitoxin system</fullName>
    </submittedName>
</protein>
<sequence>METIDLRELEQNPSRVVARVRAGVTVVVTDRGRPILRMVREVERPGSLHDLVVSGEATAPVDQGMPELIPDLTPELDNLTELVVTDRRRERGR</sequence>
<dbReference type="RefSeq" id="WP_097207642.1">
    <property type="nucleotide sequence ID" value="NZ_JACHXB010000007.1"/>
</dbReference>
<proteinExistence type="inferred from homology"/>
<dbReference type="InterPro" id="IPR036165">
    <property type="entry name" value="YefM-like_sf"/>
</dbReference>
<dbReference type="SUPFAM" id="SSF143120">
    <property type="entry name" value="YefM-like"/>
    <property type="match status" value="1"/>
</dbReference>
<dbReference type="OrthoDB" id="557859at2"/>
<dbReference type="EMBL" id="OBDO01000008">
    <property type="protein sequence ID" value="SNX97676.1"/>
    <property type="molecule type" value="Genomic_DNA"/>
</dbReference>
<comment type="similarity">
    <text evidence="1">Belongs to the phD/YefM antitoxin family.</text>
</comment>
<evidence type="ECO:0000256" key="1">
    <source>
        <dbReference type="ARBA" id="ARBA00009981"/>
    </source>
</evidence>
<reference evidence="2 3" key="1">
    <citation type="submission" date="2017-09" db="EMBL/GenBank/DDBJ databases">
        <authorList>
            <person name="Ehlers B."/>
            <person name="Leendertz F.H."/>
        </authorList>
    </citation>
    <scope>NUCLEOTIDE SEQUENCE [LARGE SCALE GENOMIC DNA]</scope>
    <source>
        <strain evidence="2 3">DSM 46844</strain>
    </source>
</reference>
<organism evidence="2 3">
    <name type="scientific">Geodermatophilus sabuli</name>
    <dbReference type="NCBI Taxonomy" id="1564158"/>
    <lineage>
        <taxon>Bacteria</taxon>
        <taxon>Bacillati</taxon>
        <taxon>Actinomycetota</taxon>
        <taxon>Actinomycetes</taxon>
        <taxon>Geodermatophilales</taxon>
        <taxon>Geodermatophilaceae</taxon>
        <taxon>Geodermatophilus</taxon>
    </lineage>
</organism>
<name>A0A285EI20_9ACTN</name>
<dbReference type="Proteomes" id="UP000219514">
    <property type="component" value="Unassembled WGS sequence"/>
</dbReference>